<evidence type="ECO:0000256" key="2">
    <source>
        <dbReference type="ARBA" id="ARBA00022512"/>
    </source>
</evidence>
<accession>A0A1R0H0U5</accession>
<dbReference type="InterPro" id="IPR051648">
    <property type="entry name" value="CWI-Assembly_Regulator"/>
</dbReference>
<comment type="subcellular location">
    <subcellularLocation>
        <location evidence="1">Secreted</location>
        <location evidence="1">Cell wall</location>
    </subcellularLocation>
</comment>
<feature type="signal peptide" evidence="7">
    <location>
        <begin position="1"/>
        <end position="16"/>
    </location>
</feature>
<keyword evidence="4 7" id="KW-0732">Signal</keyword>
<evidence type="ECO:0000256" key="1">
    <source>
        <dbReference type="ARBA" id="ARBA00004191"/>
    </source>
</evidence>
<dbReference type="OrthoDB" id="536881at2759"/>
<dbReference type="InterPro" id="IPR036941">
    <property type="entry name" value="Rcpt_L-dom_sf"/>
</dbReference>
<feature type="chain" id="PRO_5012096335" evidence="7">
    <location>
        <begin position="17"/>
        <end position="391"/>
    </location>
</feature>
<dbReference type="PANTHER" id="PTHR31018">
    <property type="entry name" value="SPORULATION-SPECIFIC PROTEIN-RELATED"/>
    <property type="match status" value="1"/>
</dbReference>
<sequence>MKFISAILLLVSYVAGQCSRSITVNSQADASGLSSCSTFNGDITANAINIDTLDFSGVQSVNGSVYISNSFALKNLNFPDLRNVSGTFSILNNTQIIGLSIPNLSSVGDFLIVSNPNLRTLTSNSLSSVKGYRVVSTSLVSLGTLGFTNATYVDVSANTYLDTLEFTKLKGVSGYVNIADNDSKAVANFPNLLSIGGNSTFRTLAGLNVSSITTLSDTFNLNGNTFANFSLDSLSNVSKDITVIDNSLLTNFSIPLLASIDGGIQINNNSLLEYITKETFPSLSNVKGGVDLSGSILNVTFPALSRIQGAFSLVTSEPADCTLIQNALKSKVVGSFNCSPGKAKSSTSSSTAGSGSSGSDNTSKPSSANSINAKIGGSIVALALFFATFVL</sequence>
<organism evidence="8 9">
    <name type="scientific">Smittium mucronatum</name>
    <dbReference type="NCBI Taxonomy" id="133383"/>
    <lineage>
        <taxon>Eukaryota</taxon>
        <taxon>Fungi</taxon>
        <taxon>Fungi incertae sedis</taxon>
        <taxon>Zoopagomycota</taxon>
        <taxon>Kickxellomycotina</taxon>
        <taxon>Harpellomycetes</taxon>
        <taxon>Harpellales</taxon>
        <taxon>Legeriomycetaceae</taxon>
        <taxon>Smittium</taxon>
    </lineage>
</organism>
<dbReference type="STRING" id="133383.A0A1R0H0U5"/>
<proteinExistence type="predicted"/>
<dbReference type="PANTHER" id="PTHR31018:SF3">
    <property type="entry name" value="RECEPTOR PROTEIN-TYROSINE KINASE"/>
    <property type="match status" value="1"/>
</dbReference>
<evidence type="ECO:0000256" key="4">
    <source>
        <dbReference type="ARBA" id="ARBA00022729"/>
    </source>
</evidence>
<keyword evidence="3" id="KW-0964">Secreted</keyword>
<protein>
    <submittedName>
        <fullName evidence="8">Protein ecm33</fullName>
    </submittedName>
</protein>
<evidence type="ECO:0000313" key="9">
    <source>
        <dbReference type="Proteomes" id="UP000187455"/>
    </source>
</evidence>
<reference evidence="8 9" key="1">
    <citation type="journal article" date="2016" name="Mol. Biol. Evol.">
        <title>Genome-Wide Survey of Gut Fungi (Harpellales) Reveals the First Horizontally Transferred Ubiquitin Gene from a Mosquito Host.</title>
        <authorList>
            <person name="Wang Y."/>
            <person name="White M.M."/>
            <person name="Kvist S."/>
            <person name="Moncalvo J.M."/>
        </authorList>
    </citation>
    <scope>NUCLEOTIDE SEQUENCE [LARGE SCALE GENOMIC DNA]</scope>
    <source>
        <strain evidence="8 9">ALG-7-W6</strain>
    </source>
</reference>
<keyword evidence="5" id="KW-0325">Glycoprotein</keyword>
<keyword evidence="9" id="KW-1185">Reference proteome</keyword>
<dbReference type="AlphaFoldDB" id="A0A1R0H0U5"/>
<evidence type="ECO:0000256" key="6">
    <source>
        <dbReference type="SAM" id="MobiDB-lite"/>
    </source>
</evidence>
<evidence type="ECO:0000256" key="3">
    <source>
        <dbReference type="ARBA" id="ARBA00022525"/>
    </source>
</evidence>
<evidence type="ECO:0000256" key="5">
    <source>
        <dbReference type="ARBA" id="ARBA00023180"/>
    </source>
</evidence>
<dbReference type="Gene3D" id="3.80.20.20">
    <property type="entry name" value="Receptor L-domain"/>
    <property type="match status" value="2"/>
</dbReference>
<keyword evidence="2" id="KW-0134">Cell wall</keyword>
<evidence type="ECO:0000313" key="8">
    <source>
        <dbReference type="EMBL" id="OLY82774.1"/>
    </source>
</evidence>
<dbReference type="Proteomes" id="UP000187455">
    <property type="component" value="Unassembled WGS sequence"/>
</dbReference>
<name>A0A1R0H0U5_9FUNG</name>
<dbReference type="SUPFAM" id="SSF52058">
    <property type="entry name" value="L domain-like"/>
    <property type="match status" value="2"/>
</dbReference>
<comment type="caution">
    <text evidence="8">The sequence shown here is derived from an EMBL/GenBank/DDBJ whole genome shotgun (WGS) entry which is preliminary data.</text>
</comment>
<feature type="region of interest" description="Disordered" evidence="6">
    <location>
        <begin position="340"/>
        <end position="367"/>
    </location>
</feature>
<evidence type="ECO:0000256" key="7">
    <source>
        <dbReference type="SAM" id="SignalP"/>
    </source>
</evidence>
<gene>
    <name evidence="8" type="ORF">AYI68_g3100</name>
</gene>
<dbReference type="EMBL" id="LSSL01001253">
    <property type="protein sequence ID" value="OLY82774.1"/>
    <property type="molecule type" value="Genomic_DNA"/>
</dbReference>